<evidence type="ECO:0000313" key="2">
    <source>
        <dbReference type="Proteomes" id="UP001519287"/>
    </source>
</evidence>
<evidence type="ECO:0000313" key="1">
    <source>
        <dbReference type="EMBL" id="MBP1992151.1"/>
    </source>
</evidence>
<dbReference type="Proteomes" id="UP001519287">
    <property type="component" value="Unassembled WGS sequence"/>
</dbReference>
<comment type="caution">
    <text evidence="1">The sequence shown here is derived from an EMBL/GenBank/DDBJ whole genome shotgun (WGS) entry which is preliminary data.</text>
</comment>
<keyword evidence="2" id="KW-1185">Reference proteome</keyword>
<protein>
    <submittedName>
        <fullName evidence="1">Uncharacterized protein</fullName>
    </submittedName>
</protein>
<sequence>MLAKTGRRSLTSNKVILLEHIIRPKRTWLQCEARSFFSSFYVAVKASQTSAELSKLSGDQIATCRGESKKMYNYHIFLF</sequence>
<proteinExistence type="predicted"/>
<dbReference type="EMBL" id="JAGGLB010000012">
    <property type="protein sequence ID" value="MBP1992151.1"/>
    <property type="molecule type" value="Genomic_DNA"/>
</dbReference>
<gene>
    <name evidence="1" type="ORF">J2Z66_003759</name>
</gene>
<accession>A0ABS4IX28</accession>
<organism evidence="1 2">
    <name type="scientific">Paenibacillus eucommiae</name>
    <dbReference type="NCBI Taxonomy" id="1355755"/>
    <lineage>
        <taxon>Bacteria</taxon>
        <taxon>Bacillati</taxon>
        <taxon>Bacillota</taxon>
        <taxon>Bacilli</taxon>
        <taxon>Bacillales</taxon>
        <taxon>Paenibacillaceae</taxon>
        <taxon>Paenibacillus</taxon>
    </lineage>
</organism>
<name>A0ABS4IX28_9BACL</name>
<reference evidence="1 2" key="1">
    <citation type="submission" date="2021-03" db="EMBL/GenBank/DDBJ databases">
        <title>Genomic Encyclopedia of Type Strains, Phase IV (KMG-IV): sequencing the most valuable type-strain genomes for metagenomic binning, comparative biology and taxonomic classification.</title>
        <authorList>
            <person name="Goeker M."/>
        </authorList>
    </citation>
    <scope>NUCLEOTIDE SEQUENCE [LARGE SCALE GENOMIC DNA]</scope>
    <source>
        <strain evidence="1 2">DSM 26048</strain>
    </source>
</reference>